<organism evidence="1">
    <name type="scientific">Arundo donax</name>
    <name type="common">Giant reed</name>
    <name type="synonym">Donax arundinaceus</name>
    <dbReference type="NCBI Taxonomy" id="35708"/>
    <lineage>
        <taxon>Eukaryota</taxon>
        <taxon>Viridiplantae</taxon>
        <taxon>Streptophyta</taxon>
        <taxon>Embryophyta</taxon>
        <taxon>Tracheophyta</taxon>
        <taxon>Spermatophyta</taxon>
        <taxon>Magnoliopsida</taxon>
        <taxon>Liliopsida</taxon>
        <taxon>Poales</taxon>
        <taxon>Poaceae</taxon>
        <taxon>PACMAD clade</taxon>
        <taxon>Arundinoideae</taxon>
        <taxon>Arundineae</taxon>
        <taxon>Arundo</taxon>
    </lineage>
</organism>
<reference evidence="1" key="1">
    <citation type="submission" date="2014-09" db="EMBL/GenBank/DDBJ databases">
        <authorList>
            <person name="Magalhaes I.L.F."/>
            <person name="Oliveira U."/>
            <person name="Santos F.R."/>
            <person name="Vidigal T.H.D.A."/>
            <person name="Brescovit A.D."/>
            <person name="Santos A.J."/>
        </authorList>
    </citation>
    <scope>NUCLEOTIDE SEQUENCE</scope>
    <source>
        <tissue evidence="1">Shoot tissue taken approximately 20 cm above the soil surface</tissue>
    </source>
</reference>
<name>A0A0A9A089_ARUDO</name>
<reference evidence="1" key="2">
    <citation type="journal article" date="2015" name="Data Brief">
        <title>Shoot transcriptome of the giant reed, Arundo donax.</title>
        <authorList>
            <person name="Barrero R.A."/>
            <person name="Guerrero F.D."/>
            <person name="Moolhuijzen P."/>
            <person name="Goolsby J.A."/>
            <person name="Tidwell J."/>
            <person name="Bellgard S.E."/>
            <person name="Bellgard M.I."/>
        </authorList>
    </citation>
    <scope>NUCLEOTIDE SEQUENCE</scope>
    <source>
        <tissue evidence="1">Shoot tissue taken approximately 20 cm above the soil surface</tissue>
    </source>
</reference>
<evidence type="ECO:0000313" key="1">
    <source>
        <dbReference type="EMBL" id="JAD42425.1"/>
    </source>
</evidence>
<sequence length="37" mass="4348">MCISNCSLRASIRETVHTQEEYNRTRGHIRTGLSKWI</sequence>
<protein>
    <submittedName>
        <fullName evidence="1">Uncharacterized protein</fullName>
    </submittedName>
</protein>
<accession>A0A0A9A089</accession>
<dbReference type="AlphaFoldDB" id="A0A0A9A089"/>
<dbReference type="EMBL" id="GBRH01255470">
    <property type="protein sequence ID" value="JAD42425.1"/>
    <property type="molecule type" value="Transcribed_RNA"/>
</dbReference>
<proteinExistence type="predicted"/>